<reference evidence="3" key="1">
    <citation type="submission" date="2017-08" db="EMBL/GenBank/DDBJ databases">
        <title>A dynamic microbial community with high functional redundancy inhabits the cold, oxic subseafloor aquifer.</title>
        <authorList>
            <person name="Tully B.J."/>
            <person name="Wheat C.G."/>
            <person name="Glazer B.T."/>
            <person name="Huber J.A."/>
        </authorList>
    </citation>
    <scope>NUCLEOTIDE SEQUENCE [LARGE SCALE GENOMIC DNA]</scope>
</reference>
<dbReference type="GO" id="GO:1990169">
    <property type="term" value="P:stress response to copper ion"/>
    <property type="evidence" value="ECO:0007669"/>
    <property type="project" value="TreeGrafter"/>
</dbReference>
<protein>
    <recommendedName>
        <fullName evidence="1">UVR domain-containing protein</fullName>
    </recommendedName>
</protein>
<evidence type="ECO:0000313" key="3">
    <source>
        <dbReference type="Proteomes" id="UP000217838"/>
    </source>
</evidence>
<organism evidence="2 3">
    <name type="scientific">Aerophobetes bacterium</name>
    <dbReference type="NCBI Taxonomy" id="2030807"/>
    <lineage>
        <taxon>Bacteria</taxon>
        <taxon>Candidatus Aerophobota</taxon>
    </lineage>
</organism>
<accession>A0A2A4YE17</accession>
<dbReference type="PANTHER" id="PTHR38430">
    <property type="entry name" value="PROTEIN-ARGININE KINASE ACTIVATOR PROTEIN"/>
    <property type="match status" value="1"/>
</dbReference>
<evidence type="ECO:0000313" key="2">
    <source>
        <dbReference type="EMBL" id="PCI92954.1"/>
    </source>
</evidence>
<dbReference type="Proteomes" id="UP000217838">
    <property type="component" value="Unassembled WGS sequence"/>
</dbReference>
<dbReference type="AlphaFoldDB" id="A0A2A4YE17"/>
<dbReference type="InterPro" id="IPR025542">
    <property type="entry name" value="YacH"/>
</dbReference>
<dbReference type="GO" id="GO:0046870">
    <property type="term" value="F:cadmium ion binding"/>
    <property type="evidence" value="ECO:0007669"/>
    <property type="project" value="TreeGrafter"/>
</dbReference>
<dbReference type="GO" id="GO:0008270">
    <property type="term" value="F:zinc ion binding"/>
    <property type="evidence" value="ECO:0007669"/>
    <property type="project" value="TreeGrafter"/>
</dbReference>
<comment type="caution">
    <text evidence="2">The sequence shown here is derived from an EMBL/GenBank/DDBJ whole genome shotgun (WGS) entry which is preliminary data.</text>
</comment>
<dbReference type="InterPro" id="IPR001943">
    <property type="entry name" value="UVR_dom"/>
</dbReference>
<dbReference type="GO" id="GO:0005507">
    <property type="term" value="F:copper ion binding"/>
    <property type="evidence" value="ECO:0007669"/>
    <property type="project" value="TreeGrafter"/>
</dbReference>
<dbReference type="Pfam" id="PF02151">
    <property type="entry name" value="UVR"/>
    <property type="match status" value="1"/>
</dbReference>
<sequence length="174" mass="19605">MTDRPLECSHCKKTITTIYKEIERGVMNCSEMCEECPFLKKKLHGEDSSNHIASFSEKGNGLCCEKCSTSYETFSLDGTLGCPECYSIFSDLITKKLKTEGLIPDKMQNILNKNEHIHLHLGKGPNEHLNSTISTQVTDLNEALNDALQRENYEQAAELRDQIKQLVENTDDGC</sequence>
<evidence type="ECO:0000259" key="1">
    <source>
        <dbReference type="PROSITE" id="PS50151"/>
    </source>
</evidence>
<dbReference type="InterPro" id="IPR036876">
    <property type="entry name" value="UVR_dom_sf"/>
</dbReference>
<name>A0A2A4YE17_UNCAE</name>
<dbReference type="PANTHER" id="PTHR38430:SF1">
    <property type="entry name" value="PROTEIN-ARGININE KINASE ACTIVATOR PROTEIN"/>
    <property type="match status" value="1"/>
</dbReference>
<dbReference type="PROSITE" id="PS50151">
    <property type="entry name" value="UVR"/>
    <property type="match status" value="1"/>
</dbReference>
<dbReference type="GO" id="GO:0050897">
    <property type="term" value="F:cobalt ion binding"/>
    <property type="evidence" value="ECO:0007669"/>
    <property type="project" value="TreeGrafter"/>
</dbReference>
<proteinExistence type="predicted"/>
<dbReference type="EMBL" id="NVUU01000078">
    <property type="protein sequence ID" value="PCI92954.1"/>
    <property type="molecule type" value="Genomic_DNA"/>
</dbReference>
<feature type="domain" description="UVR" evidence="1">
    <location>
        <begin position="134"/>
        <end position="169"/>
    </location>
</feature>
<gene>
    <name evidence="2" type="ORF">COB11_06230</name>
</gene>
<dbReference type="GO" id="GO:1990170">
    <property type="term" value="P:stress response to cadmium ion"/>
    <property type="evidence" value="ECO:0007669"/>
    <property type="project" value="TreeGrafter"/>
</dbReference>
<dbReference type="SUPFAM" id="SSF46600">
    <property type="entry name" value="C-terminal UvrC-binding domain of UvrB"/>
    <property type="match status" value="1"/>
</dbReference>
<dbReference type="Gene3D" id="4.10.860.10">
    <property type="entry name" value="UVR domain"/>
    <property type="match status" value="1"/>
</dbReference>